<keyword evidence="7" id="KW-1185">Reference proteome</keyword>
<evidence type="ECO:0000256" key="1">
    <source>
        <dbReference type="ARBA" id="ARBA00022574"/>
    </source>
</evidence>
<dbReference type="InterPro" id="IPR051150">
    <property type="entry name" value="SWT21/TCAB1_mRNA_Telomere"/>
</dbReference>
<feature type="compositionally biased region" description="Basic and acidic residues" evidence="6">
    <location>
        <begin position="42"/>
        <end position="53"/>
    </location>
</feature>
<evidence type="ECO:0000256" key="4">
    <source>
        <dbReference type="ARBA" id="ARBA00041558"/>
    </source>
</evidence>
<dbReference type="PANTHER" id="PTHR13211:SF0">
    <property type="entry name" value="TELOMERASE CAJAL BODY PROTEIN 1"/>
    <property type="match status" value="1"/>
</dbReference>
<dbReference type="AlphaFoldDB" id="A0A6J1SV85"/>
<evidence type="ECO:0000256" key="3">
    <source>
        <dbReference type="ARBA" id="ARBA00038279"/>
    </source>
</evidence>
<dbReference type="PANTHER" id="PTHR13211">
    <property type="entry name" value="TELOMERASE CAJAL BODY PROTEIN 1"/>
    <property type="match status" value="1"/>
</dbReference>
<feature type="compositionally biased region" description="Acidic residues" evidence="6">
    <location>
        <begin position="1"/>
        <end position="10"/>
    </location>
</feature>
<dbReference type="SMART" id="SM00320">
    <property type="entry name" value="WD40"/>
    <property type="match status" value="7"/>
</dbReference>
<dbReference type="Gene3D" id="2.130.10.10">
    <property type="entry name" value="YVTN repeat-like/Quinoprotein amine dehydrogenase"/>
    <property type="match status" value="2"/>
</dbReference>
<evidence type="ECO:0000256" key="2">
    <source>
        <dbReference type="ARBA" id="ARBA00022737"/>
    </source>
</evidence>
<dbReference type="GO" id="GO:0003723">
    <property type="term" value="F:RNA binding"/>
    <property type="evidence" value="ECO:0007669"/>
    <property type="project" value="TreeGrafter"/>
</dbReference>
<feature type="region of interest" description="Disordered" evidence="6">
    <location>
        <begin position="417"/>
        <end position="437"/>
    </location>
</feature>
<dbReference type="GO" id="GO:0015030">
    <property type="term" value="C:Cajal body"/>
    <property type="evidence" value="ECO:0007669"/>
    <property type="project" value="TreeGrafter"/>
</dbReference>
<dbReference type="RefSeq" id="XP_026284787.1">
    <property type="nucleotide sequence ID" value="XM_026429002.2"/>
</dbReference>
<evidence type="ECO:0000256" key="6">
    <source>
        <dbReference type="SAM" id="MobiDB-lite"/>
    </source>
</evidence>
<dbReference type="PRINTS" id="PR00320">
    <property type="entry name" value="GPROTEINBRPT"/>
</dbReference>
<reference evidence="8" key="1">
    <citation type="submission" date="2025-08" db="UniProtKB">
        <authorList>
            <consortium name="RefSeq"/>
        </authorList>
    </citation>
    <scope>IDENTIFICATION</scope>
    <source>
        <tissue evidence="8">Whole organism</tissue>
    </source>
</reference>
<name>A0A6J1SV85_FRAOC</name>
<dbReference type="SUPFAM" id="SSF50978">
    <property type="entry name" value="WD40 repeat-like"/>
    <property type="match status" value="1"/>
</dbReference>
<keyword evidence="2" id="KW-0677">Repeat</keyword>
<dbReference type="InterPro" id="IPR020472">
    <property type="entry name" value="WD40_PAC1"/>
</dbReference>
<comment type="similarity">
    <text evidence="3">Belongs to the TCAB1 family.</text>
</comment>
<dbReference type="GO" id="GO:0030576">
    <property type="term" value="P:Cajal body organization"/>
    <property type="evidence" value="ECO:0007669"/>
    <property type="project" value="TreeGrafter"/>
</dbReference>
<feature type="compositionally biased region" description="Polar residues" evidence="6">
    <location>
        <begin position="16"/>
        <end position="30"/>
    </location>
</feature>
<evidence type="ECO:0000256" key="5">
    <source>
        <dbReference type="PROSITE-ProRule" id="PRU00221"/>
    </source>
</evidence>
<evidence type="ECO:0000313" key="8">
    <source>
        <dbReference type="RefSeq" id="XP_026284787.1"/>
    </source>
</evidence>
<dbReference type="OrthoDB" id="239865at2759"/>
<sequence>MEMGMEDSLVDPEQQIPETSSVLSNDTHQMQEPPGVAENETSDDKGDLPKELVENDPIYNNNYHFFKSDDENALNKEPPLTFQDFSQFNFDSCFTKGCKWAPDGLCFLTNSNDNVLRVWDLPQTFHNLKEWERNTEVSSLHPSLSMKEGGLIYDFCWYPLMNSWNPVTCCLASASRDSPVHLWDAFSGQIRATYRAYNQVDEVEAARSIAFDPTGEKLYCGFKNCVRVFDVSLPGRQCNTRNLKSASGDTQNGIVSCITVSPAVPSLFAVGTYLRTIGLYMENTGKALCILQGHEGGITHMKFSEDGLRLYSGGRKDSEILCWDLREPGKVLFSVPRPVLTHQRIYFDITADGEYLLSGTPDGTVYVWETSGAISEEGTLKDPIKVFKAHNDCTNGISVHQQYPLLVTCSGQRHYMENSDSEDEVEREAKNKSSQSIENSVKLWWLGSGKLSDDAIRDD</sequence>
<organism evidence="7 8">
    <name type="scientific">Frankliniella occidentalis</name>
    <name type="common">Western flower thrips</name>
    <name type="synonym">Euthrips occidentalis</name>
    <dbReference type="NCBI Taxonomy" id="133901"/>
    <lineage>
        <taxon>Eukaryota</taxon>
        <taxon>Metazoa</taxon>
        <taxon>Ecdysozoa</taxon>
        <taxon>Arthropoda</taxon>
        <taxon>Hexapoda</taxon>
        <taxon>Insecta</taxon>
        <taxon>Pterygota</taxon>
        <taxon>Neoptera</taxon>
        <taxon>Paraneoptera</taxon>
        <taxon>Thysanoptera</taxon>
        <taxon>Terebrantia</taxon>
        <taxon>Thripoidea</taxon>
        <taxon>Thripidae</taxon>
        <taxon>Frankliniella</taxon>
    </lineage>
</organism>
<dbReference type="KEGG" id="foc:113210833"/>
<dbReference type="GeneID" id="113210833"/>
<dbReference type="Proteomes" id="UP000504606">
    <property type="component" value="Unplaced"/>
</dbReference>
<dbReference type="InterPro" id="IPR015943">
    <property type="entry name" value="WD40/YVTN_repeat-like_dom_sf"/>
</dbReference>
<dbReference type="InterPro" id="IPR036322">
    <property type="entry name" value="WD40_repeat_dom_sf"/>
</dbReference>
<dbReference type="Pfam" id="PF00400">
    <property type="entry name" value="WD40"/>
    <property type="match status" value="3"/>
</dbReference>
<dbReference type="PROSITE" id="PS50082">
    <property type="entry name" value="WD_REPEATS_2"/>
    <property type="match status" value="3"/>
</dbReference>
<evidence type="ECO:0000313" key="7">
    <source>
        <dbReference type="Proteomes" id="UP000504606"/>
    </source>
</evidence>
<keyword evidence="1 5" id="KW-0853">WD repeat</keyword>
<feature type="repeat" description="WD" evidence="5">
    <location>
        <begin position="352"/>
        <end position="369"/>
    </location>
</feature>
<feature type="repeat" description="WD" evidence="5">
    <location>
        <begin position="291"/>
        <end position="326"/>
    </location>
</feature>
<dbReference type="InterPro" id="IPR001680">
    <property type="entry name" value="WD40_rpt"/>
</dbReference>
<protein>
    <recommendedName>
        <fullName evidence="4">WD repeat-containing protein 79</fullName>
    </recommendedName>
</protein>
<gene>
    <name evidence="8" type="primary">LOC113210833</name>
</gene>
<feature type="repeat" description="WD" evidence="5">
    <location>
        <begin position="100"/>
        <end position="121"/>
    </location>
</feature>
<feature type="region of interest" description="Disordered" evidence="6">
    <location>
        <begin position="1"/>
        <end position="53"/>
    </location>
</feature>
<proteinExistence type="inferred from homology"/>
<accession>A0A6J1SV85</accession>
<dbReference type="CTD" id="33865"/>